<organism evidence="1">
    <name type="scientific">marine sediment metagenome</name>
    <dbReference type="NCBI Taxonomy" id="412755"/>
    <lineage>
        <taxon>unclassified sequences</taxon>
        <taxon>metagenomes</taxon>
        <taxon>ecological metagenomes</taxon>
    </lineage>
</organism>
<dbReference type="AlphaFoldDB" id="A0A0F9QKA7"/>
<dbReference type="EMBL" id="LAZR01001551">
    <property type="protein sequence ID" value="KKN42884.1"/>
    <property type="molecule type" value="Genomic_DNA"/>
</dbReference>
<evidence type="ECO:0000313" key="1">
    <source>
        <dbReference type="EMBL" id="KKN42884.1"/>
    </source>
</evidence>
<sequence length="75" mass="9115">MCFNTTKKKEFLVFLYSYCIEIYKYYKYKWDAFEYESEDILDAVPCEIYYISSISAQNKELAIKEAKKFFNKVVK</sequence>
<name>A0A0F9QKA7_9ZZZZ</name>
<protein>
    <submittedName>
        <fullName evidence="1">Uncharacterized protein</fullName>
    </submittedName>
</protein>
<proteinExistence type="predicted"/>
<gene>
    <name evidence="1" type="ORF">LCGC14_0708810</name>
</gene>
<comment type="caution">
    <text evidence="1">The sequence shown here is derived from an EMBL/GenBank/DDBJ whole genome shotgun (WGS) entry which is preliminary data.</text>
</comment>
<reference evidence="1" key="1">
    <citation type="journal article" date="2015" name="Nature">
        <title>Complex archaea that bridge the gap between prokaryotes and eukaryotes.</title>
        <authorList>
            <person name="Spang A."/>
            <person name="Saw J.H."/>
            <person name="Jorgensen S.L."/>
            <person name="Zaremba-Niedzwiedzka K."/>
            <person name="Martijn J."/>
            <person name="Lind A.E."/>
            <person name="van Eijk R."/>
            <person name="Schleper C."/>
            <person name="Guy L."/>
            <person name="Ettema T.J."/>
        </authorList>
    </citation>
    <scope>NUCLEOTIDE SEQUENCE</scope>
</reference>
<accession>A0A0F9QKA7</accession>